<dbReference type="eggNOG" id="ENOG5031ZJH">
    <property type="taxonomic scope" value="Bacteria"/>
</dbReference>
<dbReference type="Proteomes" id="UP000001491">
    <property type="component" value="Chromosome"/>
</dbReference>
<evidence type="ECO:0000313" key="2">
    <source>
        <dbReference type="Proteomes" id="UP000001491"/>
    </source>
</evidence>
<dbReference type="HOGENOM" id="CLU_2155536_0_0_14"/>
<keyword evidence="2" id="KW-1185">Reference proteome</keyword>
<evidence type="ECO:0000313" key="1">
    <source>
        <dbReference type="EMBL" id="CAT05044.1"/>
    </source>
</evidence>
<sequence length="111" mass="13291">MEIANKFMKYLFKSNFDAETAKSKAILESMINKLQKHQEEENELAEKENRKPEKVFSNHFVDYKNWVEKNSFDLSFKSLSDWILEQKTSDELVIYKNALAFYELEQLLKEN</sequence>
<dbReference type="AlphaFoldDB" id="C5J6F2"/>
<name>C5J6F2_MESCH</name>
<gene>
    <name evidence="1" type="ordered locus">MCJ_003550</name>
</gene>
<organism evidence="1 2">
    <name type="scientific">Mesomycoplasma conjunctivae (strain ATCC 25834 / NCTC 10147 / HRC/581)</name>
    <name type="common">Mycoplasma conjunctivae</name>
    <dbReference type="NCBI Taxonomy" id="572263"/>
    <lineage>
        <taxon>Bacteria</taxon>
        <taxon>Bacillati</taxon>
        <taxon>Mycoplasmatota</taxon>
        <taxon>Mycoplasmoidales</taxon>
        <taxon>Metamycoplasmataceae</taxon>
        <taxon>Mesomycoplasma</taxon>
    </lineage>
</organism>
<reference evidence="2" key="1">
    <citation type="journal article" date="2009" name="BMC Bioinformatics">
        <title>The Mycoplasma conjunctivae genome sequencing, annotation and analysis.</title>
        <authorList>
            <person name="Calderon-Copete S.P."/>
            <person name="Wigger G."/>
            <person name="Wunderlin C."/>
            <person name="Schmidheini T."/>
            <person name="Frey J."/>
            <person name="Quail M.A."/>
            <person name="Falquet L."/>
        </authorList>
    </citation>
    <scope>NUCLEOTIDE SEQUENCE [LARGE SCALE GENOMIC DNA]</scope>
    <source>
        <strain evidence="2">ATCC 25834 / NCTC 10147 / HRC/581</strain>
    </source>
</reference>
<accession>C5J6F2</accession>
<dbReference type="KEGG" id="mco:MCJ_003550"/>
<dbReference type="EMBL" id="FM864216">
    <property type="protein sequence ID" value="CAT05044.1"/>
    <property type="molecule type" value="Genomic_DNA"/>
</dbReference>
<protein>
    <submittedName>
        <fullName evidence="1">Uncharacterized protein</fullName>
    </submittedName>
</protein>
<proteinExistence type="predicted"/>